<dbReference type="InterPro" id="IPR036291">
    <property type="entry name" value="NAD(P)-bd_dom_sf"/>
</dbReference>
<dbReference type="InterPro" id="IPR002347">
    <property type="entry name" value="SDR_fam"/>
</dbReference>
<evidence type="ECO:0000313" key="4">
    <source>
        <dbReference type="Proteomes" id="UP001235269"/>
    </source>
</evidence>
<protein>
    <submittedName>
        <fullName evidence="3">Short-subunit dehydrogenase</fullName>
    </submittedName>
</protein>
<dbReference type="Gene3D" id="3.40.50.720">
    <property type="entry name" value="NAD(P)-binding Rossmann-like Domain"/>
    <property type="match status" value="1"/>
</dbReference>
<evidence type="ECO:0000256" key="2">
    <source>
        <dbReference type="ARBA" id="ARBA00023002"/>
    </source>
</evidence>
<dbReference type="RefSeq" id="WP_307157682.1">
    <property type="nucleotide sequence ID" value="NZ_JAUSWH010000004.1"/>
</dbReference>
<sequence>MMMSSVSRSKIAWITGASSGIGRALALKLVGEGFRVAASARNADALAALASEAGDSILAYPLDITDRDAVKATAARIEADLGPIQWAVFSAGNYLRERPTAFDSEKLRQMVELNIVGTGHCLEAVIPSMVARGEGRIGLIASVSGYTGLPGGGIYGGSKSMLITLAEAMHPELAEKGVTLSIINPGFVKTPLTDKNDFPMPFLITAEEAADHIVHGMSKRRFEIAFPWQMVLILKLLRRLPYGLYFAITRKMLRKDR</sequence>
<name>A0ABU0IBA5_9HYPH</name>
<proteinExistence type="inferred from homology"/>
<evidence type="ECO:0000313" key="3">
    <source>
        <dbReference type="EMBL" id="MDQ0455503.1"/>
    </source>
</evidence>
<dbReference type="PANTHER" id="PTHR44196:SF1">
    <property type="entry name" value="DEHYDROGENASE_REDUCTASE SDR FAMILY MEMBER 7B"/>
    <property type="match status" value="1"/>
</dbReference>
<evidence type="ECO:0000256" key="1">
    <source>
        <dbReference type="ARBA" id="ARBA00006484"/>
    </source>
</evidence>
<accession>A0ABU0IBA5</accession>
<dbReference type="SUPFAM" id="SSF51735">
    <property type="entry name" value="NAD(P)-binding Rossmann-fold domains"/>
    <property type="match status" value="1"/>
</dbReference>
<dbReference type="Pfam" id="PF00106">
    <property type="entry name" value="adh_short"/>
    <property type="match status" value="1"/>
</dbReference>
<comment type="caution">
    <text evidence="3">The sequence shown here is derived from an EMBL/GenBank/DDBJ whole genome shotgun (WGS) entry which is preliminary data.</text>
</comment>
<dbReference type="PRINTS" id="PR00081">
    <property type="entry name" value="GDHRDH"/>
</dbReference>
<keyword evidence="4" id="KW-1185">Reference proteome</keyword>
<comment type="similarity">
    <text evidence="1">Belongs to the short-chain dehydrogenases/reductases (SDR) family.</text>
</comment>
<dbReference type="EMBL" id="JAUSWH010000004">
    <property type="protein sequence ID" value="MDQ0455503.1"/>
    <property type="molecule type" value="Genomic_DNA"/>
</dbReference>
<reference evidence="3 4" key="1">
    <citation type="submission" date="2023-07" db="EMBL/GenBank/DDBJ databases">
        <title>Genomic Encyclopedia of Type Strains, Phase IV (KMG-IV): sequencing the most valuable type-strain genomes for metagenomic binning, comparative biology and taxonomic classification.</title>
        <authorList>
            <person name="Goeker M."/>
        </authorList>
    </citation>
    <scope>NUCLEOTIDE SEQUENCE [LARGE SCALE GENOMIC DNA]</scope>
    <source>
        <strain evidence="3 4">DSM 100301</strain>
    </source>
</reference>
<dbReference type="PANTHER" id="PTHR44196">
    <property type="entry name" value="DEHYDROGENASE/REDUCTASE SDR FAMILY MEMBER 7B"/>
    <property type="match status" value="1"/>
</dbReference>
<gene>
    <name evidence="3" type="ORF">QO005_001837</name>
</gene>
<organism evidence="3 4">
    <name type="scientific">Rhizobium paknamense</name>
    <dbReference type="NCBI Taxonomy" id="1206817"/>
    <lineage>
        <taxon>Bacteria</taxon>
        <taxon>Pseudomonadati</taxon>
        <taxon>Pseudomonadota</taxon>
        <taxon>Alphaproteobacteria</taxon>
        <taxon>Hyphomicrobiales</taxon>
        <taxon>Rhizobiaceae</taxon>
        <taxon>Rhizobium/Agrobacterium group</taxon>
        <taxon>Rhizobium</taxon>
    </lineage>
</organism>
<dbReference type="Proteomes" id="UP001235269">
    <property type="component" value="Unassembled WGS sequence"/>
</dbReference>
<keyword evidence="2" id="KW-0560">Oxidoreductase</keyword>